<dbReference type="EMBL" id="JNUP01000048">
    <property type="protein sequence ID" value="KGE72759.1"/>
    <property type="molecule type" value="Genomic_DNA"/>
</dbReference>
<dbReference type="Pfam" id="PF06452">
    <property type="entry name" value="CBM9_1"/>
    <property type="match status" value="1"/>
</dbReference>
<dbReference type="SUPFAM" id="SSF49344">
    <property type="entry name" value="CBD9-like"/>
    <property type="match status" value="1"/>
</dbReference>
<sequence length="274" mass="30328">MIPIKNIPPGTRNGRIRLLQGLILLAVLPLVLMGCWTTTAKVAIEPPWMPDVSGQMEDREPPVGQVAPVFWLEDGVAIDGVFTEWRGLVSAQPYVVVYGSGFIPADASGDFTMATDGANLFLYADITDDVPNENKLPPAGAWRNDSVEFFIGTDTTPHRDFTPTDNHIRVVPASKTDPAVYSLSINDVDFTKETDARVRFRENGYRIEAAIPLALLGISDLRLGQKLRVEFQINDGDSSERDRLIHWMSEKDDPYFDASVWGDAEIVLPQEAAQ</sequence>
<gene>
    <name evidence="2" type="ORF">DC28_05820</name>
</gene>
<reference evidence="2 3" key="1">
    <citation type="submission" date="2014-05" db="EMBL/GenBank/DDBJ databases">
        <title>De novo Genome Sequence of Spirocheata sp.</title>
        <authorList>
            <person name="Shivani Y."/>
            <person name="Subhash Y."/>
            <person name="Tushar L."/>
            <person name="Sasikala C."/>
            <person name="Ramana C.V."/>
        </authorList>
    </citation>
    <scope>NUCLEOTIDE SEQUENCE [LARGE SCALE GENOMIC DNA]</scope>
    <source>
        <strain evidence="2 3">JC230</strain>
    </source>
</reference>
<dbReference type="eggNOG" id="COG3693">
    <property type="taxonomic scope" value="Bacteria"/>
</dbReference>
<accession>A0A098QYM1</accession>
<dbReference type="RefSeq" id="WP_037546759.1">
    <property type="nucleotide sequence ID" value="NZ_JNUP01000048.1"/>
</dbReference>
<evidence type="ECO:0000313" key="2">
    <source>
        <dbReference type="EMBL" id="KGE72759.1"/>
    </source>
</evidence>
<dbReference type="OrthoDB" id="9760450at2"/>
<protein>
    <recommendedName>
        <fullName evidence="1">Carbohydrate-binding domain-containing protein</fullName>
    </recommendedName>
</protein>
<dbReference type="InterPro" id="IPR010502">
    <property type="entry name" value="Carb-bd_dom_fam9"/>
</dbReference>
<name>A0A098QYM1_9SPIO</name>
<evidence type="ECO:0000313" key="3">
    <source>
        <dbReference type="Proteomes" id="UP000029692"/>
    </source>
</evidence>
<dbReference type="GO" id="GO:0016052">
    <property type="term" value="P:carbohydrate catabolic process"/>
    <property type="evidence" value="ECO:0007669"/>
    <property type="project" value="InterPro"/>
</dbReference>
<comment type="caution">
    <text evidence="2">The sequence shown here is derived from an EMBL/GenBank/DDBJ whole genome shotgun (WGS) entry which is preliminary data.</text>
</comment>
<dbReference type="AlphaFoldDB" id="A0A098QYM1"/>
<dbReference type="Gene3D" id="2.60.40.1190">
    <property type="match status" value="1"/>
</dbReference>
<dbReference type="PROSITE" id="PS51257">
    <property type="entry name" value="PROKAR_LIPOPROTEIN"/>
    <property type="match status" value="1"/>
</dbReference>
<dbReference type="STRING" id="1480694.DC28_05820"/>
<dbReference type="GO" id="GO:0004553">
    <property type="term" value="F:hydrolase activity, hydrolyzing O-glycosyl compounds"/>
    <property type="evidence" value="ECO:0007669"/>
    <property type="project" value="InterPro"/>
</dbReference>
<feature type="domain" description="Carbohydrate-binding" evidence="1">
    <location>
        <begin position="84"/>
        <end position="266"/>
    </location>
</feature>
<organism evidence="2 3">
    <name type="scientific">Spirochaeta lutea</name>
    <dbReference type="NCBI Taxonomy" id="1480694"/>
    <lineage>
        <taxon>Bacteria</taxon>
        <taxon>Pseudomonadati</taxon>
        <taxon>Spirochaetota</taxon>
        <taxon>Spirochaetia</taxon>
        <taxon>Spirochaetales</taxon>
        <taxon>Spirochaetaceae</taxon>
        <taxon>Spirochaeta</taxon>
    </lineage>
</organism>
<keyword evidence="3" id="KW-1185">Reference proteome</keyword>
<proteinExistence type="predicted"/>
<dbReference type="Proteomes" id="UP000029692">
    <property type="component" value="Unassembled WGS sequence"/>
</dbReference>
<evidence type="ECO:0000259" key="1">
    <source>
        <dbReference type="Pfam" id="PF06452"/>
    </source>
</evidence>
<dbReference type="GO" id="GO:0030246">
    <property type="term" value="F:carbohydrate binding"/>
    <property type="evidence" value="ECO:0007669"/>
    <property type="project" value="InterPro"/>
</dbReference>